<dbReference type="Pfam" id="PF17100">
    <property type="entry name" value="NACHT_N"/>
    <property type="match status" value="2"/>
</dbReference>
<feature type="domain" description="NWD NACHT-NTPase N-terminal" evidence="2">
    <location>
        <begin position="95"/>
        <end position="198"/>
    </location>
</feature>
<dbReference type="InterPro" id="IPR031359">
    <property type="entry name" value="NACHT_N"/>
</dbReference>
<keyword evidence="4" id="KW-1185">Reference proteome</keyword>
<feature type="compositionally biased region" description="Low complexity" evidence="1">
    <location>
        <begin position="37"/>
        <end position="56"/>
    </location>
</feature>
<organism evidence="3 4">
    <name type="scientific">Fusarium torreyae</name>
    <dbReference type="NCBI Taxonomy" id="1237075"/>
    <lineage>
        <taxon>Eukaryota</taxon>
        <taxon>Fungi</taxon>
        <taxon>Dikarya</taxon>
        <taxon>Ascomycota</taxon>
        <taxon>Pezizomycotina</taxon>
        <taxon>Sordariomycetes</taxon>
        <taxon>Hypocreomycetidae</taxon>
        <taxon>Hypocreales</taxon>
        <taxon>Nectriaceae</taxon>
        <taxon>Fusarium</taxon>
    </lineage>
</organism>
<sequence>MKRLSELKKKLLSSESDAEPFPPLASVASTASTAEITTPPSSQSTSSPAQSTNTPSIVPPANASDIQPPSTAAAEPVTDSSPSVETQDGPSSLPERLWNKAYVYLGEEQPGIVKAYQEILEKVRIERTDTTAPDELEILEHCKGIESRQMWRLVYTGLKKSQGQTKRKEFIEGVVDKAVKYSSEAGVVWAGVNLDLESGSSSPSATLRTNLETHVIDVYKKPLLFQMRSVCLYYRNWISVPLRDVTKLDEWTEKLNEVKDPESLIRKDMEHYNSEDLKSKLRGIVKSAVAREGPIESIYATMREEAQPEEKNMQDDKDKECLAALLITDPQINKKGLQNQKGDPLWESYHWIFKSAAYQQFTDDPSSRALWINGPPSGSPTIPFVYRSPVLQ</sequence>
<evidence type="ECO:0000259" key="2">
    <source>
        <dbReference type="Pfam" id="PF17100"/>
    </source>
</evidence>
<dbReference type="AlphaFoldDB" id="A0A9W8VBC1"/>
<dbReference type="EMBL" id="JAOQAZ010000034">
    <property type="protein sequence ID" value="KAJ4249090.1"/>
    <property type="molecule type" value="Genomic_DNA"/>
</dbReference>
<dbReference type="OrthoDB" id="538223at2759"/>
<gene>
    <name evidence="3" type="ORF">NW762_012422</name>
</gene>
<dbReference type="Proteomes" id="UP001152049">
    <property type="component" value="Unassembled WGS sequence"/>
</dbReference>
<evidence type="ECO:0000256" key="1">
    <source>
        <dbReference type="SAM" id="MobiDB-lite"/>
    </source>
</evidence>
<feature type="region of interest" description="Disordered" evidence="1">
    <location>
        <begin position="1"/>
        <end position="93"/>
    </location>
</feature>
<evidence type="ECO:0000313" key="3">
    <source>
        <dbReference type="EMBL" id="KAJ4249090.1"/>
    </source>
</evidence>
<comment type="caution">
    <text evidence="3">The sequence shown here is derived from an EMBL/GenBank/DDBJ whole genome shotgun (WGS) entry which is preliminary data.</text>
</comment>
<feature type="compositionally biased region" description="Polar residues" evidence="1">
    <location>
        <begin position="78"/>
        <end position="90"/>
    </location>
</feature>
<feature type="domain" description="NWD NACHT-NTPase N-terminal" evidence="2">
    <location>
        <begin position="204"/>
        <end position="268"/>
    </location>
</feature>
<reference evidence="3" key="1">
    <citation type="submission" date="2022-09" db="EMBL/GenBank/DDBJ databases">
        <title>Fusarium specimens isolated from Avocado Roots.</title>
        <authorList>
            <person name="Stajich J."/>
            <person name="Roper C."/>
            <person name="Heimlech-Rivalta G."/>
        </authorList>
    </citation>
    <scope>NUCLEOTIDE SEQUENCE</scope>
    <source>
        <strain evidence="3">CF00136</strain>
    </source>
</reference>
<evidence type="ECO:0000313" key="4">
    <source>
        <dbReference type="Proteomes" id="UP001152049"/>
    </source>
</evidence>
<feature type="compositionally biased region" description="Polar residues" evidence="1">
    <location>
        <begin position="27"/>
        <end position="36"/>
    </location>
</feature>
<proteinExistence type="predicted"/>
<name>A0A9W8VBC1_9HYPO</name>
<accession>A0A9W8VBC1</accession>
<protein>
    <recommendedName>
        <fullName evidence="2">NWD NACHT-NTPase N-terminal domain-containing protein</fullName>
    </recommendedName>
</protein>